<feature type="binding site" evidence="11">
    <location>
        <position position="14"/>
    </location>
    <ligand>
        <name>Mg(2+)</name>
        <dbReference type="ChEBI" id="CHEBI:18420"/>
    </ligand>
</feature>
<evidence type="ECO:0000256" key="7">
    <source>
        <dbReference type="ARBA" id="ARBA00022777"/>
    </source>
</evidence>
<dbReference type="PANTHER" id="PTHR21087:SF16">
    <property type="entry name" value="SHIKIMATE KINASE 1, CHLOROPLASTIC"/>
    <property type="match status" value="1"/>
</dbReference>
<feature type="binding site" evidence="11">
    <location>
        <position position="55"/>
    </location>
    <ligand>
        <name>substrate</name>
    </ligand>
</feature>
<dbReference type="PRINTS" id="PR01100">
    <property type="entry name" value="SHIKIMTKNASE"/>
</dbReference>
<comment type="subcellular location">
    <subcellularLocation>
        <location evidence="11">Cytoplasm</location>
    </subcellularLocation>
</comment>
<evidence type="ECO:0000256" key="8">
    <source>
        <dbReference type="ARBA" id="ARBA00022840"/>
    </source>
</evidence>
<comment type="caution">
    <text evidence="12">The sequence shown here is derived from an EMBL/GenBank/DDBJ whole genome shotgun (WGS) entry which is preliminary data.</text>
</comment>
<dbReference type="Proteomes" id="UP000230161">
    <property type="component" value="Unassembled WGS sequence"/>
</dbReference>
<keyword evidence="9 11" id="KW-0057">Aromatic amino acid biosynthesis</keyword>
<dbReference type="AlphaFoldDB" id="A0A2M9BYG7"/>
<feature type="binding site" evidence="11">
    <location>
        <position position="32"/>
    </location>
    <ligand>
        <name>substrate</name>
    </ligand>
</feature>
<evidence type="ECO:0000256" key="11">
    <source>
        <dbReference type="HAMAP-Rule" id="MF_00109"/>
    </source>
</evidence>
<feature type="binding site" evidence="11">
    <location>
        <position position="76"/>
    </location>
    <ligand>
        <name>substrate</name>
    </ligand>
</feature>
<dbReference type="InterPro" id="IPR031322">
    <property type="entry name" value="Shikimate/glucono_kinase"/>
</dbReference>
<dbReference type="SUPFAM" id="SSF52540">
    <property type="entry name" value="P-loop containing nucleoside triphosphate hydrolases"/>
    <property type="match status" value="1"/>
</dbReference>
<dbReference type="GO" id="GO:0000287">
    <property type="term" value="F:magnesium ion binding"/>
    <property type="evidence" value="ECO:0007669"/>
    <property type="project" value="UniProtKB-UniRule"/>
</dbReference>
<keyword evidence="11" id="KW-0963">Cytoplasm</keyword>
<dbReference type="Gene3D" id="3.40.50.300">
    <property type="entry name" value="P-loop containing nucleotide triphosphate hydrolases"/>
    <property type="match status" value="1"/>
</dbReference>
<dbReference type="GO" id="GO:0009423">
    <property type="term" value="P:chorismate biosynthetic process"/>
    <property type="evidence" value="ECO:0007669"/>
    <property type="project" value="UniProtKB-UniRule"/>
</dbReference>
<evidence type="ECO:0000256" key="6">
    <source>
        <dbReference type="ARBA" id="ARBA00022741"/>
    </source>
</evidence>
<keyword evidence="11" id="KW-0479">Metal-binding</keyword>
<evidence type="ECO:0000256" key="3">
    <source>
        <dbReference type="ARBA" id="ARBA00012154"/>
    </source>
</evidence>
<evidence type="ECO:0000313" key="12">
    <source>
        <dbReference type="EMBL" id="PJJ63127.1"/>
    </source>
</evidence>
<dbReference type="InterPro" id="IPR023000">
    <property type="entry name" value="Shikimate_kinase_CS"/>
</dbReference>
<dbReference type="OrthoDB" id="9800332at2"/>
<comment type="pathway">
    <text evidence="1 11">Metabolic intermediate biosynthesis; chorismate biosynthesis; chorismate from D-erythrose 4-phosphate and phosphoenolpyruvate: step 5/7.</text>
</comment>
<dbReference type="CDD" id="cd00464">
    <property type="entry name" value="SK"/>
    <property type="match status" value="1"/>
</dbReference>
<comment type="similarity">
    <text evidence="2 11">Belongs to the shikimate kinase family.</text>
</comment>
<dbReference type="GO" id="GO:0004765">
    <property type="term" value="F:shikimate kinase activity"/>
    <property type="evidence" value="ECO:0007669"/>
    <property type="project" value="UniProtKB-UniRule"/>
</dbReference>
<comment type="cofactor">
    <cofactor evidence="11">
        <name>Mg(2+)</name>
        <dbReference type="ChEBI" id="CHEBI:18420"/>
    </cofactor>
    <text evidence="11">Binds 1 Mg(2+) ion per subunit.</text>
</comment>
<dbReference type="UniPathway" id="UPA00053">
    <property type="reaction ID" value="UER00088"/>
</dbReference>
<protein>
    <recommendedName>
        <fullName evidence="3 11">Shikimate kinase</fullName>
        <shortName evidence="11">SK</shortName>
        <ecNumber evidence="3 11">2.7.1.71</ecNumber>
    </recommendedName>
</protein>
<dbReference type="HAMAP" id="MF_00109">
    <property type="entry name" value="Shikimate_kinase"/>
    <property type="match status" value="1"/>
</dbReference>
<comment type="function">
    <text evidence="11">Catalyzes the specific phosphorylation of the 3-hydroxyl group of shikimic acid using ATP as a cosubstrate.</text>
</comment>
<reference evidence="12 13" key="1">
    <citation type="submission" date="2017-11" db="EMBL/GenBank/DDBJ databases">
        <title>Genomic Encyclopedia of Archaeal and Bacterial Type Strains, Phase II (KMG-II): From Individual Species to Whole Genera.</title>
        <authorList>
            <person name="Goeker M."/>
        </authorList>
    </citation>
    <scope>NUCLEOTIDE SEQUENCE [LARGE SCALE GENOMIC DNA]</scope>
    <source>
        <strain evidence="12 13">DSM 25625</strain>
    </source>
</reference>
<evidence type="ECO:0000256" key="9">
    <source>
        <dbReference type="ARBA" id="ARBA00023141"/>
    </source>
</evidence>
<evidence type="ECO:0000256" key="4">
    <source>
        <dbReference type="ARBA" id="ARBA00022605"/>
    </source>
</evidence>
<sequence>MTVALIGPPAAGKSRIGRRLAKRLRLPFVDTDTVVATRHGDISRIFAEHGEPVFRHWEREAVVEALEQEAVVSLGGGAVLDERTRDDLASCRVVLLEVTAEAVAQRIQDDKRPLVTDLDSWRALVESRRELYESLADYRCDTSERSIDIIVSEIATWLKESR</sequence>
<gene>
    <name evidence="11" type="primary">aroK</name>
    <name evidence="12" type="ORF">CLV54_0783</name>
</gene>
<dbReference type="GO" id="GO:0005829">
    <property type="term" value="C:cytosol"/>
    <property type="evidence" value="ECO:0007669"/>
    <property type="project" value="TreeGrafter"/>
</dbReference>
<keyword evidence="4 11" id="KW-0028">Amino-acid biosynthesis</keyword>
<keyword evidence="13" id="KW-1185">Reference proteome</keyword>
<feature type="binding site" evidence="11">
    <location>
        <begin position="10"/>
        <end position="15"/>
    </location>
    <ligand>
        <name>ATP</name>
        <dbReference type="ChEBI" id="CHEBI:30616"/>
    </ligand>
</feature>
<feature type="binding site" evidence="11">
    <location>
        <position position="145"/>
    </location>
    <ligand>
        <name>ATP</name>
        <dbReference type="ChEBI" id="CHEBI:30616"/>
    </ligand>
</feature>
<dbReference type="GO" id="GO:0009073">
    <property type="term" value="P:aromatic amino acid family biosynthetic process"/>
    <property type="evidence" value="ECO:0007669"/>
    <property type="project" value="UniProtKB-KW"/>
</dbReference>
<dbReference type="InterPro" id="IPR000623">
    <property type="entry name" value="Shikimate_kinase/TSH1"/>
</dbReference>
<comment type="subunit">
    <text evidence="11">Monomer.</text>
</comment>
<feature type="binding site" evidence="11">
    <location>
        <position position="112"/>
    </location>
    <ligand>
        <name>ATP</name>
        <dbReference type="ChEBI" id="CHEBI:30616"/>
    </ligand>
</feature>
<dbReference type="RefSeq" id="WP_100344351.1">
    <property type="nucleotide sequence ID" value="NZ_PGFB01000002.1"/>
</dbReference>
<dbReference type="Pfam" id="PF01202">
    <property type="entry name" value="SKI"/>
    <property type="match status" value="1"/>
</dbReference>
<evidence type="ECO:0000256" key="2">
    <source>
        <dbReference type="ARBA" id="ARBA00006997"/>
    </source>
</evidence>
<comment type="catalytic activity">
    <reaction evidence="10 11">
        <text>shikimate + ATP = 3-phosphoshikimate + ADP + H(+)</text>
        <dbReference type="Rhea" id="RHEA:13121"/>
        <dbReference type="ChEBI" id="CHEBI:15378"/>
        <dbReference type="ChEBI" id="CHEBI:30616"/>
        <dbReference type="ChEBI" id="CHEBI:36208"/>
        <dbReference type="ChEBI" id="CHEBI:145989"/>
        <dbReference type="ChEBI" id="CHEBI:456216"/>
        <dbReference type="EC" id="2.7.1.71"/>
    </reaction>
</comment>
<dbReference type="PROSITE" id="PS01128">
    <property type="entry name" value="SHIKIMATE_KINASE"/>
    <property type="match status" value="1"/>
</dbReference>
<organism evidence="12 13">
    <name type="scientific">Compostimonas suwonensis</name>
    <dbReference type="NCBI Taxonomy" id="1048394"/>
    <lineage>
        <taxon>Bacteria</taxon>
        <taxon>Bacillati</taxon>
        <taxon>Actinomycetota</taxon>
        <taxon>Actinomycetes</taxon>
        <taxon>Micrococcales</taxon>
        <taxon>Microbacteriaceae</taxon>
        <taxon>Compostimonas</taxon>
    </lineage>
</organism>
<accession>A0A2M9BYG7</accession>
<keyword evidence="11" id="KW-0460">Magnesium</keyword>
<evidence type="ECO:0000256" key="5">
    <source>
        <dbReference type="ARBA" id="ARBA00022679"/>
    </source>
</evidence>
<dbReference type="GO" id="GO:0005524">
    <property type="term" value="F:ATP binding"/>
    <property type="evidence" value="ECO:0007669"/>
    <property type="project" value="UniProtKB-UniRule"/>
</dbReference>
<evidence type="ECO:0000313" key="13">
    <source>
        <dbReference type="Proteomes" id="UP000230161"/>
    </source>
</evidence>
<dbReference type="EMBL" id="PGFB01000002">
    <property type="protein sequence ID" value="PJJ63127.1"/>
    <property type="molecule type" value="Genomic_DNA"/>
</dbReference>
<dbReference type="PANTHER" id="PTHR21087">
    <property type="entry name" value="SHIKIMATE KINASE"/>
    <property type="match status" value="1"/>
</dbReference>
<dbReference type="GO" id="GO:0008652">
    <property type="term" value="P:amino acid biosynthetic process"/>
    <property type="evidence" value="ECO:0007669"/>
    <property type="project" value="UniProtKB-KW"/>
</dbReference>
<evidence type="ECO:0000256" key="10">
    <source>
        <dbReference type="ARBA" id="ARBA00048567"/>
    </source>
</evidence>
<keyword evidence="5 11" id="KW-0808">Transferase</keyword>
<dbReference type="EC" id="2.7.1.71" evidence="3 11"/>
<keyword evidence="8 11" id="KW-0067">ATP-binding</keyword>
<proteinExistence type="inferred from homology"/>
<keyword evidence="7 11" id="KW-0418">Kinase</keyword>
<keyword evidence="6 11" id="KW-0547">Nucleotide-binding</keyword>
<evidence type="ECO:0000256" key="1">
    <source>
        <dbReference type="ARBA" id="ARBA00004842"/>
    </source>
</evidence>
<name>A0A2M9BYG7_9MICO</name>
<feature type="binding site" evidence="11">
    <location>
        <position position="128"/>
    </location>
    <ligand>
        <name>substrate</name>
    </ligand>
</feature>
<dbReference type="InterPro" id="IPR027417">
    <property type="entry name" value="P-loop_NTPase"/>
</dbReference>